<gene>
    <name evidence="2" type="ORF">IAG43_11295</name>
</gene>
<keyword evidence="3" id="KW-1185">Reference proteome</keyword>
<feature type="transmembrane region" description="Helical" evidence="1">
    <location>
        <begin position="55"/>
        <end position="75"/>
    </location>
</feature>
<sequence length="208" mass="22067">MWLSALFVPKRDLWPQDPTVRAAGRLRGLLLLLIVVFPFEFALPDFTTAWRHGLTSFYALAVAIPLACLVLVAAAPPGERAWTARRAGRPLSSLAVAAAVVVAAVLATDDPSNPFVGVLVGLFFIVVLGAVLLVGYYHHFRAADGHPLLPALVAPWPLWAIAIVDPAGGHALAVLGPAVITTCVSVWEIVYLHRRGLPLTAGAPRPSA</sequence>
<feature type="transmembrane region" description="Helical" evidence="1">
    <location>
        <begin position="87"/>
        <end position="108"/>
    </location>
</feature>
<accession>A0A7H0HSE2</accession>
<keyword evidence="1" id="KW-0472">Membrane</keyword>
<dbReference type="Proteomes" id="UP000516230">
    <property type="component" value="Chromosome"/>
</dbReference>
<dbReference type="EMBL" id="CP060825">
    <property type="protein sequence ID" value="QNP63458.1"/>
    <property type="molecule type" value="Genomic_DNA"/>
</dbReference>
<protein>
    <submittedName>
        <fullName evidence="2">Uncharacterized protein</fullName>
    </submittedName>
</protein>
<dbReference type="RefSeq" id="WP_187740618.1">
    <property type="nucleotide sequence ID" value="NZ_CP060825.1"/>
</dbReference>
<keyword evidence="1" id="KW-1133">Transmembrane helix</keyword>
<feature type="transmembrane region" description="Helical" evidence="1">
    <location>
        <begin position="114"/>
        <end position="136"/>
    </location>
</feature>
<dbReference type="KEGG" id="sgj:IAG43_11295"/>
<feature type="transmembrane region" description="Helical" evidence="1">
    <location>
        <begin position="148"/>
        <end position="164"/>
    </location>
</feature>
<organism evidence="2 3">
    <name type="scientific">Streptomyces genisteinicus</name>
    <dbReference type="NCBI Taxonomy" id="2768068"/>
    <lineage>
        <taxon>Bacteria</taxon>
        <taxon>Bacillati</taxon>
        <taxon>Actinomycetota</taxon>
        <taxon>Actinomycetes</taxon>
        <taxon>Kitasatosporales</taxon>
        <taxon>Streptomycetaceae</taxon>
        <taxon>Streptomyces</taxon>
    </lineage>
</organism>
<evidence type="ECO:0000256" key="1">
    <source>
        <dbReference type="SAM" id="Phobius"/>
    </source>
</evidence>
<feature type="transmembrane region" description="Helical" evidence="1">
    <location>
        <begin position="26"/>
        <end position="43"/>
    </location>
</feature>
<evidence type="ECO:0000313" key="2">
    <source>
        <dbReference type="EMBL" id="QNP63458.1"/>
    </source>
</evidence>
<keyword evidence="1" id="KW-0812">Transmembrane</keyword>
<name>A0A7H0HSE2_9ACTN</name>
<proteinExistence type="predicted"/>
<reference evidence="2 3" key="1">
    <citation type="submission" date="2020-08" db="EMBL/GenBank/DDBJ databases">
        <title>A novel species.</title>
        <authorList>
            <person name="Gao J."/>
        </authorList>
    </citation>
    <scope>NUCLEOTIDE SEQUENCE [LARGE SCALE GENOMIC DNA]</scope>
    <source>
        <strain evidence="2 3">CRPJ-33</strain>
    </source>
</reference>
<feature type="transmembrane region" description="Helical" evidence="1">
    <location>
        <begin position="170"/>
        <end position="190"/>
    </location>
</feature>
<evidence type="ECO:0000313" key="3">
    <source>
        <dbReference type="Proteomes" id="UP000516230"/>
    </source>
</evidence>
<dbReference type="AlphaFoldDB" id="A0A7H0HSE2"/>